<keyword evidence="3 6" id="KW-1133">Transmembrane helix</keyword>
<dbReference type="Proteomes" id="UP000092124">
    <property type="component" value="Unassembled WGS sequence"/>
</dbReference>
<dbReference type="GO" id="GO:0004930">
    <property type="term" value="F:G protein-coupled receptor activity"/>
    <property type="evidence" value="ECO:0007669"/>
    <property type="project" value="InterPro"/>
</dbReference>
<accession>A0A1A6FYG8</accession>
<organism evidence="8 9">
    <name type="scientific">Neotoma lepida</name>
    <name type="common">Desert woodrat</name>
    <dbReference type="NCBI Taxonomy" id="56216"/>
    <lineage>
        <taxon>Eukaryota</taxon>
        <taxon>Metazoa</taxon>
        <taxon>Chordata</taxon>
        <taxon>Craniata</taxon>
        <taxon>Vertebrata</taxon>
        <taxon>Euteleostomi</taxon>
        <taxon>Mammalia</taxon>
        <taxon>Eutheria</taxon>
        <taxon>Euarchontoglires</taxon>
        <taxon>Glires</taxon>
        <taxon>Rodentia</taxon>
        <taxon>Myomorpha</taxon>
        <taxon>Muroidea</taxon>
        <taxon>Cricetidae</taxon>
        <taxon>Neotominae</taxon>
        <taxon>Neotoma</taxon>
    </lineage>
</organism>
<comment type="caution">
    <text evidence="8">The sequence shown here is derived from an EMBL/GenBank/DDBJ whole genome shotgun (WGS) entry which is preliminary data.</text>
</comment>
<dbReference type="Gene3D" id="1.20.1070.10">
    <property type="entry name" value="Rhodopsin 7-helix transmembrane proteins"/>
    <property type="match status" value="1"/>
</dbReference>
<dbReference type="STRING" id="56216.A0A1A6FYG8"/>
<evidence type="ECO:0000259" key="7">
    <source>
        <dbReference type="PROSITE" id="PS50261"/>
    </source>
</evidence>
<keyword evidence="2 6" id="KW-0812">Transmembrane</keyword>
<dbReference type="InterPro" id="IPR000832">
    <property type="entry name" value="GPCR_2_secretin-like"/>
</dbReference>
<dbReference type="GO" id="GO:0005886">
    <property type="term" value="C:plasma membrane"/>
    <property type="evidence" value="ECO:0007669"/>
    <property type="project" value="TreeGrafter"/>
</dbReference>
<name>A0A1A6FYG8_NEOLE</name>
<sequence length="203" mass="22800">MGLEAIHMYIALVKVFNTYIHRYILKFCIIGWGLPALVVSIILASRKQNEVYGKESYGKEQDDEFCWIQDPVVFYVSCAGYFGVMFFLNVAMFIVVMVQICGRNGKRSNRTLREEVLRNLRNWSKTATNIIKKSSDNLGKSLSSSSIGSNSTYLTSKSKSSSTTYFKRNSHSDSTSTDKALSKLTHAGGEQTSIIPVHQVIDK</sequence>
<feature type="transmembrane region" description="Helical" evidence="6">
    <location>
        <begin position="72"/>
        <end position="98"/>
    </location>
</feature>
<dbReference type="GO" id="GO:0007189">
    <property type="term" value="P:adenylate cyclase-activating G protein-coupled receptor signaling pathway"/>
    <property type="evidence" value="ECO:0007669"/>
    <property type="project" value="TreeGrafter"/>
</dbReference>
<evidence type="ECO:0000256" key="3">
    <source>
        <dbReference type="ARBA" id="ARBA00022989"/>
    </source>
</evidence>
<dbReference type="GO" id="GO:0007166">
    <property type="term" value="P:cell surface receptor signaling pathway"/>
    <property type="evidence" value="ECO:0007669"/>
    <property type="project" value="InterPro"/>
</dbReference>
<dbReference type="GO" id="GO:0060347">
    <property type="term" value="P:heart trabecula formation"/>
    <property type="evidence" value="ECO:0007669"/>
    <property type="project" value="TreeGrafter"/>
</dbReference>
<dbReference type="PROSITE" id="PS50261">
    <property type="entry name" value="G_PROTEIN_RECEP_F2_4"/>
    <property type="match status" value="1"/>
</dbReference>
<feature type="transmembrane region" description="Helical" evidence="6">
    <location>
        <begin position="23"/>
        <end position="44"/>
    </location>
</feature>
<evidence type="ECO:0000256" key="2">
    <source>
        <dbReference type="ARBA" id="ARBA00022692"/>
    </source>
</evidence>
<evidence type="ECO:0000313" key="8">
    <source>
        <dbReference type="EMBL" id="OBS58971.1"/>
    </source>
</evidence>
<feature type="region of interest" description="Disordered" evidence="5">
    <location>
        <begin position="137"/>
        <end position="157"/>
    </location>
</feature>
<dbReference type="GO" id="GO:0022011">
    <property type="term" value="P:myelination in peripheral nervous system"/>
    <property type="evidence" value="ECO:0007669"/>
    <property type="project" value="TreeGrafter"/>
</dbReference>
<gene>
    <name evidence="8" type="ORF">A6R68_09904</name>
</gene>
<dbReference type="PANTHER" id="PTHR12011">
    <property type="entry name" value="ADHESION G-PROTEIN COUPLED RECEPTOR"/>
    <property type="match status" value="1"/>
</dbReference>
<dbReference type="GO" id="GO:0043236">
    <property type="term" value="F:laminin binding"/>
    <property type="evidence" value="ECO:0007669"/>
    <property type="project" value="TreeGrafter"/>
</dbReference>
<keyword evidence="9" id="KW-1185">Reference proteome</keyword>
<keyword evidence="4 6" id="KW-0472">Membrane</keyword>
<dbReference type="PANTHER" id="PTHR12011:SF290">
    <property type="entry name" value="ADHESION G-PROTEIN COUPLED RECEPTOR G6"/>
    <property type="match status" value="1"/>
</dbReference>
<dbReference type="InterPro" id="IPR017981">
    <property type="entry name" value="GPCR_2-like_7TM"/>
</dbReference>
<evidence type="ECO:0000313" key="9">
    <source>
        <dbReference type="Proteomes" id="UP000092124"/>
    </source>
</evidence>
<dbReference type="Pfam" id="PF00002">
    <property type="entry name" value="7tm_2"/>
    <property type="match status" value="1"/>
</dbReference>
<evidence type="ECO:0000256" key="1">
    <source>
        <dbReference type="ARBA" id="ARBA00004141"/>
    </source>
</evidence>
<protein>
    <recommendedName>
        <fullName evidence="7">G-protein coupled receptors family 2 profile 2 domain-containing protein</fullName>
    </recommendedName>
</protein>
<dbReference type="OrthoDB" id="10037534at2759"/>
<reference evidence="8 9" key="1">
    <citation type="submission" date="2016-06" db="EMBL/GenBank/DDBJ databases">
        <title>The Draft Genome Sequence and Annotation of the Desert Woodrat Neotoma lepida.</title>
        <authorList>
            <person name="Campbell M."/>
            <person name="Oakeson K.F."/>
            <person name="Yandell M."/>
            <person name="Halpert J.R."/>
            <person name="Dearing D."/>
        </authorList>
    </citation>
    <scope>NUCLEOTIDE SEQUENCE [LARGE SCALE GENOMIC DNA]</scope>
    <source>
        <strain evidence="8">417</strain>
        <tissue evidence="8">Liver</tissue>
    </source>
</reference>
<feature type="non-terminal residue" evidence="8">
    <location>
        <position position="203"/>
    </location>
</feature>
<feature type="domain" description="G-protein coupled receptors family 2 profile 2" evidence="7">
    <location>
        <begin position="1"/>
        <end position="100"/>
    </location>
</feature>
<evidence type="ECO:0000256" key="6">
    <source>
        <dbReference type="SAM" id="Phobius"/>
    </source>
</evidence>
<proteinExistence type="predicted"/>
<evidence type="ECO:0000256" key="4">
    <source>
        <dbReference type="ARBA" id="ARBA00023136"/>
    </source>
</evidence>
<dbReference type="AlphaFoldDB" id="A0A1A6FYG8"/>
<evidence type="ECO:0000256" key="5">
    <source>
        <dbReference type="SAM" id="MobiDB-lite"/>
    </source>
</evidence>
<dbReference type="EMBL" id="LZPO01109619">
    <property type="protein sequence ID" value="OBS58971.1"/>
    <property type="molecule type" value="Genomic_DNA"/>
</dbReference>
<comment type="subcellular location">
    <subcellularLocation>
        <location evidence="1">Membrane</location>
        <topology evidence="1">Multi-pass membrane protein</topology>
    </subcellularLocation>
</comment>